<keyword evidence="4" id="KW-1185">Reference proteome</keyword>
<feature type="transmembrane region" description="Helical" evidence="2">
    <location>
        <begin position="225"/>
        <end position="248"/>
    </location>
</feature>
<gene>
    <name evidence="3" type="ORF">GLAREA_11725</name>
</gene>
<dbReference type="HOGENOM" id="CLU_809046_0_0_1"/>
<evidence type="ECO:0000313" key="3">
    <source>
        <dbReference type="EMBL" id="EPE25144.1"/>
    </source>
</evidence>
<evidence type="ECO:0000256" key="1">
    <source>
        <dbReference type="SAM" id="MobiDB-lite"/>
    </source>
</evidence>
<sequence length="343" mass="35236">MNKILGTSYENTMKTAALDFSLAALDDHASWLTGAGAEGSPISSNSISTKVAWALRPTSAVGLKDLYSSVFRLLFLHDVERSVQTNTARDTPSSRRAVHGIHEDSNPISTASHSVAKMRGTVLFALLAATAISAIAPTPPAAPLLLARQTTAAPATTAGPLVCSTAISSSAKVCSVQTIDNKKTTSCSSALVTTSVCAAGLICFDEGPNAGDCMTKVNKLTTSGLIVAIIFVVGLVATIAVLIGMACVEKSKAKKNARERVALLGGNKSAMTDIETVKPYRIGGGGDSGADEPLTKAAAPPAAGPSTVPQIQLHQGIGALGGHDDEHWSNDYAATGANNQNRL</sequence>
<organism evidence="3 4">
    <name type="scientific">Glarea lozoyensis (strain ATCC 20868 / MF5171)</name>
    <dbReference type="NCBI Taxonomy" id="1116229"/>
    <lineage>
        <taxon>Eukaryota</taxon>
        <taxon>Fungi</taxon>
        <taxon>Dikarya</taxon>
        <taxon>Ascomycota</taxon>
        <taxon>Pezizomycotina</taxon>
        <taxon>Leotiomycetes</taxon>
        <taxon>Helotiales</taxon>
        <taxon>Helotiaceae</taxon>
        <taxon>Glarea</taxon>
    </lineage>
</organism>
<proteinExistence type="predicted"/>
<dbReference type="KEGG" id="glz:GLAREA_11725"/>
<accession>S3CIR8</accession>
<feature type="region of interest" description="Disordered" evidence="1">
    <location>
        <begin position="324"/>
        <end position="343"/>
    </location>
</feature>
<dbReference type="GeneID" id="19470766"/>
<dbReference type="OrthoDB" id="3630276at2759"/>
<keyword evidence="2" id="KW-0812">Transmembrane</keyword>
<dbReference type="AlphaFoldDB" id="S3CIR8"/>
<dbReference type="RefSeq" id="XP_008088059.1">
    <property type="nucleotide sequence ID" value="XM_008089868.1"/>
</dbReference>
<evidence type="ECO:0000256" key="2">
    <source>
        <dbReference type="SAM" id="Phobius"/>
    </source>
</evidence>
<keyword evidence="2" id="KW-0472">Membrane</keyword>
<dbReference type="EMBL" id="KE145372">
    <property type="protein sequence ID" value="EPE25144.1"/>
    <property type="molecule type" value="Genomic_DNA"/>
</dbReference>
<feature type="region of interest" description="Disordered" evidence="1">
    <location>
        <begin position="285"/>
        <end position="308"/>
    </location>
</feature>
<evidence type="ECO:0000313" key="4">
    <source>
        <dbReference type="Proteomes" id="UP000016922"/>
    </source>
</evidence>
<keyword evidence="2" id="KW-1133">Transmembrane helix</keyword>
<protein>
    <submittedName>
        <fullName evidence="3">Uncharacterized protein</fullName>
    </submittedName>
</protein>
<dbReference type="Proteomes" id="UP000016922">
    <property type="component" value="Unassembled WGS sequence"/>
</dbReference>
<name>S3CIR8_GLAL2</name>
<reference evidence="3 4" key="1">
    <citation type="journal article" date="2013" name="BMC Genomics">
        <title>Genomics-driven discovery of the pneumocandin biosynthetic gene cluster in the fungus Glarea lozoyensis.</title>
        <authorList>
            <person name="Chen L."/>
            <person name="Yue Q."/>
            <person name="Zhang X."/>
            <person name="Xiang M."/>
            <person name="Wang C."/>
            <person name="Li S."/>
            <person name="Che Y."/>
            <person name="Ortiz-Lopez F.J."/>
            <person name="Bills G.F."/>
            <person name="Liu X."/>
            <person name="An Z."/>
        </authorList>
    </citation>
    <scope>NUCLEOTIDE SEQUENCE [LARGE SCALE GENOMIC DNA]</scope>
    <source>
        <strain evidence="4">ATCC 20868 / MF5171</strain>
    </source>
</reference>